<evidence type="ECO:0000256" key="9">
    <source>
        <dbReference type="ARBA" id="ARBA00023316"/>
    </source>
</evidence>
<comment type="caution">
    <text evidence="13">The sequence shown here is derived from an EMBL/GenBank/DDBJ whole genome shotgun (WGS) entry which is preliminary data.</text>
</comment>
<feature type="signal peptide" evidence="11">
    <location>
        <begin position="1"/>
        <end position="18"/>
    </location>
</feature>
<feature type="transmembrane region" description="Helical" evidence="10">
    <location>
        <begin position="172"/>
        <end position="194"/>
    </location>
</feature>
<evidence type="ECO:0000313" key="13">
    <source>
        <dbReference type="EMBL" id="CAI4210449.1"/>
    </source>
</evidence>
<keyword evidence="7 10" id="KW-1133">Transmembrane helix</keyword>
<evidence type="ECO:0000256" key="2">
    <source>
        <dbReference type="ARBA" id="ARBA00008203"/>
    </source>
</evidence>
<dbReference type="EMBL" id="CALLCH030000001">
    <property type="protein sequence ID" value="CAI4210449.1"/>
    <property type="molecule type" value="Genomic_DNA"/>
</dbReference>
<gene>
    <name evidence="13" type="ORF">PPNO1_LOCUS252</name>
</gene>
<evidence type="ECO:0000256" key="8">
    <source>
        <dbReference type="ARBA" id="ARBA00023136"/>
    </source>
</evidence>
<dbReference type="GO" id="GO:0005789">
    <property type="term" value="C:endoplasmic reticulum membrane"/>
    <property type="evidence" value="ECO:0007669"/>
    <property type="project" value="UniProtKB-SubCell"/>
</dbReference>
<evidence type="ECO:0000256" key="10">
    <source>
        <dbReference type="SAM" id="Phobius"/>
    </source>
</evidence>
<dbReference type="GO" id="GO:0009272">
    <property type="term" value="P:fungal-type cell wall biogenesis"/>
    <property type="evidence" value="ECO:0007669"/>
    <property type="project" value="TreeGrafter"/>
</dbReference>
<evidence type="ECO:0000256" key="11">
    <source>
        <dbReference type="SAM" id="SignalP"/>
    </source>
</evidence>
<dbReference type="PANTHER" id="PTHR28285:SF1">
    <property type="entry name" value="PROTEIN BIG1"/>
    <property type="match status" value="1"/>
</dbReference>
<dbReference type="GO" id="GO:0006078">
    <property type="term" value="P:(1-&gt;6)-beta-D-glucan biosynthetic process"/>
    <property type="evidence" value="ECO:0007669"/>
    <property type="project" value="TreeGrafter"/>
</dbReference>
<feature type="chain" id="PRO_5040320512" description="Protein BIG1" evidence="11">
    <location>
        <begin position="19"/>
        <end position="218"/>
    </location>
</feature>
<evidence type="ECO:0000256" key="5">
    <source>
        <dbReference type="ARBA" id="ARBA00022729"/>
    </source>
</evidence>
<evidence type="ECO:0000256" key="4">
    <source>
        <dbReference type="ARBA" id="ARBA00022692"/>
    </source>
</evidence>
<proteinExistence type="inferred from homology"/>
<evidence type="ECO:0000259" key="12">
    <source>
        <dbReference type="Pfam" id="PF20520"/>
    </source>
</evidence>
<dbReference type="AlphaFoldDB" id="A0A9P1GUD4"/>
<sequence>MRLSYAAGALALFSSAHAFSDTSPFILISSARAAESPSQNSIQTSSQVEKSARDFLESCPTDRYLVVLQPGLSSDDLRRDNGKAVPNLHRALSYEGVATSLRSFRLNQGSSSRRVIHDRLPLNPGQAAEASEAEHQELKRGSYVQVVRRDDNETGRDTRGLFQKYEFFNKGLFMTVFASLIFISIVTCGIRALASVDVSYGAFSKEMGPAAQKKQQKL</sequence>
<comment type="similarity">
    <text evidence="2">Belongs to the BIG1 family.</text>
</comment>
<protein>
    <recommendedName>
        <fullName evidence="3">Protein BIG1</fullName>
    </recommendedName>
</protein>
<keyword evidence="9" id="KW-0961">Cell wall biogenesis/degradation</keyword>
<evidence type="ECO:0000256" key="1">
    <source>
        <dbReference type="ARBA" id="ARBA00004115"/>
    </source>
</evidence>
<keyword evidence="6" id="KW-0256">Endoplasmic reticulum</keyword>
<keyword evidence="14" id="KW-1185">Reference proteome</keyword>
<comment type="subcellular location">
    <subcellularLocation>
        <location evidence="1">Endoplasmic reticulum membrane</location>
        <topology evidence="1">Single-pass type I membrane protein</topology>
    </subcellularLocation>
</comment>
<evidence type="ECO:0000256" key="7">
    <source>
        <dbReference type="ARBA" id="ARBA00022989"/>
    </source>
</evidence>
<dbReference type="PANTHER" id="PTHR28285">
    <property type="entry name" value="PROTEIN BIG1"/>
    <property type="match status" value="1"/>
</dbReference>
<evidence type="ECO:0000256" key="3">
    <source>
        <dbReference type="ARBA" id="ARBA00022089"/>
    </source>
</evidence>
<dbReference type="Pfam" id="PF20520">
    <property type="entry name" value="Ac45-VOA1_TM"/>
    <property type="match status" value="1"/>
</dbReference>
<dbReference type="InterPro" id="IPR046756">
    <property type="entry name" value="VAS1/VOA1_TM"/>
</dbReference>
<keyword evidence="5 11" id="KW-0732">Signal</keyword>
<name>A0A9P1GUD4_9PEZI</name>
<accession>A0A9P1GUD4</accession>
<evidence type="ECO:0000313" key="14">
    <source>
        <dbReference type="Proteomes" id="UP000838763"/>
    </source>
</evidence>
<organism evidence="13 14">
    <name type="scientific">Parascedosporium putredinis</name>
    <dbReference type="NCBI Taxonomy" id="1442378"/>
    <lineage>
        <taxon>Eukaryota</taxon>
        <taxon>Fungi</taxon>
        <taxon>Dikarya</taxon>
        <taxon>Ascomycota</taxon>
        <taxon>Pezizomycotina</taxon>
        <taxon>Sordariomycetes</taxon>
        <taxon>Hypocreomycetidae</taxon>
        <taxon>Microascales</taxon>
        <taxon>Microascaceae</taxon>
        <taxon>Parascedosporium</taxon>
    </lineage>
</organism>
<dbReference type="Proteomes" id="UP000838763">
    <property type="component" value="Unassembled WGS sequence"/>
</dbReference>
<feature type="domain" description="V-type proton ATPase subunit S1/VOA1 transmembrane" evidence="12">
    <location>
        <begin position="167"/>
        <end position="205"/>
    </location>
</feature>
<dbReference type="InterPro" id="IPR037654">
    <property type="entry name" value="Big1"/>
</dbReference>
<reference evidence="13" key="1">
    <citation type="submission" date="2022-11" db="EMBL/GenBank/DDBJ databases">
        <authorList>
            <person name="Scott C."/>
            <person name="Bruce N."/>
        </authorList>
    </citation>
    <scope>NUCLEOTIDE SEQUENCE</scope>
</reference>
<dbReference type="GO" id="GO:0071555">
    <property type="term" value="P:cell wall organization"/>
    <property type="evidence" value="ECO:0007669"/>
    <property type="project" value="UniProtKB-KW"/>
</dbReference>
<keyword evidence="4 10" id="KW-0812">Transmembrane</keyword>
<dbReference type="OrthoDB" id="9985059at2759"/>
<evidence type="ECO:0000256" key="6">
    <source>
        <dbReference type="ARBA" id="ARBA00022824"/>
    </source>
</evidence>
<keyword evidence="8 10" id="KW-0472">Membrane</keyword>